<dbReference type="AlphaFoldDB" id="A0A850PMK8"/>
<dbReference type="SUPFAM" id="SSF51197">
    <property type="entry name" value="Clavaminate synthase-like"/>
    <property type="match status" value="1"/>
</dbReference>
<keyword evidence="2" id="KW-0479">Metal-binding</keyword>
<keyword evidence="8" id="KW-1185">Reference proteome</keyword>
<evidence type="ECO:0000256" key="4">
    <source>
        <dbReference type="ARBA" id="ARBA00023002"/>
    </source>
</evidence>
<comment type="similarity">
    <text evidence="1">Belongs to the TfdA dioxygenase family.</text>
</comment>
<name>A0A850PMK8_9MYCO</name>
<dbReference type="InterPro" id="IPR051323">
    <property type="entry name" value="AtsK-like"/>
</dbReference>
<dbReference type="GO" id="GO:0005737">
    <property type="term" value="C:cytoplasm"/>
    <property type="evidence" value="ECO:0007669"/>
    <property type="project" value="TreeGrafter"/>
</dbReference>
<evidence type="ECO:0000313" key="7">
    <source>
        <dbReference type="EMBL" id="NVN49783.1"/>
    </source>
</evidence>
<evidence type="ECO:0000256" key="1">
    <source>
        <dbReference type="ARBA" id="ARBA00005896"/>
    </source>
</evidence>
<organism evidence="7 8">
    <name type="scientific">Mycolicibacterium hippocampi</name>
    <dbReference type="NCBI Taxonomy" id="659824"/>
    <lineage>
        <taxon>Bacteria</taxon>
        <taxon>Bacillati</taxon>
        <taxon>Actinomycetota</taxon>
        <taxon>Actinomycetes</taxon>
        <taxon>Mycobacteriales</taxon>
        <taxon>Mycobacteriaceae</taxon>
        <taxon>Mycolicibacterium</taxon>
    </lineage>
</organism>
<dbReference type="GO" id="GO:0046872">
    <property type="term" value="F:metal ion binding"/>
    <property type="evidence" value="ECO:0007669"/>
    <property type="project" value="UniProtKB-KW"/>
</dbReference>
<dbReference type="InterPro" id="IPR003819">
    <property type="entry name" value="TauD/TfdA-like"/>
</dbReference>
<gene>
    <name evidence="7" type="ORF">HLY00_82</name>
</gene>
<dbReference type="PANTHER" id="PTHR30468:SF1">
    <property type="entry name" value="ALPHA-KETOGLUTARATE-DEPENDENT SULFONATE DIOXYGENASE"/>
    <property type="match status" value="1"/>
</dbReference>
<dbReference type="Gene3D" id="3.60.130.10">
    <property type="entry name" value="Clavaminate synthase-like"/>
    <property type="match status" value="1"/>
</dbReference>
<keyword evidence="5" id="KW-0408">Iron</keyword>
<protein>
    <submittedName>
        <fullName evidence="7">Dioxygenase, TauD/TfdA family</fullName>
    </submittedName>
</protein>
<evidence type="ECO:0000259" key="6">
    <source>
        <dbReference type="Pfam" id="PF02668"/>
    </source>
</evidence>
<comment type="caution">
    <text evidence="7">The sequence shown here is derived from an EMBL/GenBank/DDBJ whole genome shotgun (WGS) entry which is preliminary data.</text>
</comment>
<evidence type="ECO:0000313" key="8">
    <source>
        <dbReference type="Proteomes" id="UP000570517"/>
    </source>
</evidence>
<dbReference type="Pfam" id="PF02668">
    <property type="entry name" value="TauD"/>
    <property type="match status" value="1"/>
</dbReference>
<feature type="domain" description="TauD/TfdA-like" evidence="6">
    <location>
        <begin position="8"/>
        <end position="239"/>
    </location>
</feature>
<sequence>MRINDFRVGALDEHAVADLRRLLAEHGVVVMPSQDIDDRRFLEFLRSFGPTMFTVGETPVPGFPELNVISNVGRTTPPRSTFHTDTSYVRKPPSYTALRAVHVPARGGHTLFTNQYTAYETLPADFRDDLAGRHITHVVTGLDLGADDETSAVHPIVRVHPISRRRYLYLSAPGRCAQVSGMSAEQAGVTIARLFEHCTHHDNVLRHAWAPGDVVMWDNRCVLHRADHDGVVGDRVFHRGMVVEQQ</sequence>
<reference evidence="7 8" key="1">
    <citation type="submission" date="2020-05" db="EMBL/GenBank/DDBJ databases">
        <title>Draft genome sequence of Mycobacterium hippocampi DL, isolated from European seabass, Dicentrarchus labrax, reared in fish farms.</title>
        <authorList>
            <person name="Stathopoulou P."/>
            <person name="Asimakis E."/>
            <person name="Tzokas K."/>
            <person name="Batargias C."/>
            <person name="Tsiamis G."/>
        </authorList>
    </citation>
    <scope>NUCLEOTIDE SEQUENCE [LARGE SCALE GENOMIC DNA]</scope>
    <source>
        <strain evidence="7 8">DL</strain>
    </source>
</reference>
<evidence type="ECO:0000256" key="3">
    <source>
        <dbReference type="ARBA" id="ARBA00022964"/>
    </source>
</evidence>
<keyword evidence="3 7" id="KW-0223">Dioxygenase</keyword>
<accession>A0A850PMK8</accession>
<dbReference type="Proteomes" id="UP000570517">
    <property type="component" value="Unassembled WGS sequence"/>
</dbReference>
<keyword evidence="4" id="KW-0560">Oxidoreductase</keyword>
<dbReference type="PANTHER" id="PTHR30468">
    <property type="entry name" value="ALPHA-KETOGLUTARATE-DEPENDENT SULFONATE DIOXYGENASE"/>
    <property type="match status" value="1"/>
</dbReference>
<dbReference type="GO" id="GO:0016706">
    <property type="term" value="F:2-oxoglutarate-dependent dioxygenase activity"/>
    <property type="evidence" value="ECO:0007669"/>
    <property type="project" value="TreeGrafter"/>
</dbReference>
<dbReference type="EMBL" id="JABFYL010000018">
    <property type="protein sequence ID" value="NVN49783.1"/>
    <property type="molecule type" value="Genomic_DNA"/>
</dbReference>
<dbReference type="InterPro" id="IPR042098">
    <property type="entry name" value="TauD-like_sf"/>
</dbReference>
<evidence type="ECO:0000256" key="5">
    <source>
        <dbReference type="ARBA" id="ARBA00023004"/>
    </source>
</evidence>
<evidence type="ECO:0000256" key="2">
    <source>
        <dbReference type="ARBA" id="ARBA00022723"/>
    </source>
</evidence>
<proteinExistence type="inferred from homology"/>